<dbReference type="AlphaFoldDB" id="A0A6G4WPY8"/>
<dbReference type="PANTHER" id="PTHR36837">
    <property type="entry name" value="POLY(3-HYDROXYALKANOATE) POLYMERASE SUBUNIT PHAC"/>
    <property type="match status" value="1"/>
</dbReference>
<dbReference type="PANTHER" id="PTHR36837:SF2">
    <property type="entry name" value="POLY(3-HYDROXYALKANOATE) POLYMERASE SUBUNIT PHAC"/>
    <property type="match status" value="1"/>
</dbReference>
<keyword evidence="2" id="KW-1185">Reference proteome</keyword>
<dbReference type="EMBL" id="JAAKZF010000219">
    <property type="protein sequence ID" value="NGO56180.1"/>
    <property type="molecule type" value="Genomic_DNA"/>
</dbReference>
<accession>A0A6G4WPY8</accession>
<organism evidence="1 2">
    <name type="scientific">Allomesorhizobium camelthorni</name>
    <dbReference type="NCBI Taxonomy" id="475069"/>
    <lineage>
        <taxon>Bacteria</taxon>
        <taxon>Pseudomonadati</taxon>
        <taxon>Pseudomonadota</taxon>
        <taxon>Alphaproteobacteria</taxon>
        <taxon>Hyphomicrobiales</taxon>
        <taxon>Phyllobacteriaceae</taxon>
        <taxon>Allomesorhizobium</taxon>
    </lineage>
</organism>
<comment type="caution">
    <text evidence="1">The sequence shown here is derived from an EMBL/GenBank/DDBJ whole genome shotgun (WGS) entry which is preliminary data.</text>
</comment>
<evidence type="ECO:0000313" key="2">
    <source>
        <dbReference type="Proteomes" id="UP001642900"/>
    </source>
</evidence>
<proteinExistence type="predicted"/>
<sequence>MSMLASPRTLIRSRLIYAAVSVADLRAMEILARVERWALDEVPLPGKLVHQIIDWLYRENRLCRGALKINGALLGLRSLAAPTLAVVNLADEVAPPAF</sequence>
<dbReference type="InterPro" id="IPR051321">
    <property type="entry name" value="PHA/PHB_synthase"/>
</dbReference>
<name>A0A6G4WPY8_9HYPH</name>
<evidence type="ECO:0000313" key="1">
    <source>
        <dbReference type="EMBL" id="NGO56180.1"/>
    </source>
</evidence>
<protein>
    <submittedName>
        <fullName evidence="1">Uncharacterized protein</fullName>
    </submittedName>
</protein>
<dbReference type="RefSeq" id="WP_165034500.1">
    <property type="nucleotide sequence ID" value="NZ_JAAKZF010000219.1"/>
</dbReference>
<reference evidence="1 2" key="1">
    <citation type="submission" date="2020-02" db="EMBL/GenBank/DDBJ databases">
        <title>Genome sequence of strain CCNWXJ40-4.</title>
        <authorList>
            <person name="Gao J."/>
            <person name="Sun J."/>
        </authorList>
    </citation>
    <scope>NUCLEOTIDE SEQUENCE [LARGE SCALE GENOMIC DNA]</scope>
    <source>
        <strain evidence="1 2">CCNWXJ 40-4</strain>
    </source>
</reference>
<dbReference type="Proteomes" id="UP001642900">
    <property type="component" value="Unassembled WGS sequence"/>
</dbReference>
<gene>
    <name evidence="1" type="ORF">G6N73_35420</name>
</gene>